<keyword evidence="1" id="KW-0245">EGF-like domain</keyword>
<dbReference type="AlphaFoldDB" id="A0A086TC57"/>
<feature type="compositionally biased region" description="Polar residues" evidence="2">
    <location>
        <begin position="103"/>
        <end position="114"/>
    </location>
</feature>
<dbReference type="EMBL" id="JPKY01000014">
    <property type="protein sequence ID" value="KFH46939.1"/>
    <property type="molecule type" value="Genomic_DNA"/>
</dbReference>
<dbReference type="PANTHER" id="PTHR17178">
    <property type="entry name" value="SECRETORY GRANULE PROTEOGLYCAN CORE PROTEIN"/>
    <property type="match status" value="1"/>
</dbReference>
<feature type="domain" description="EGF-like" evidence="4">
    <location>
        <begin position="348"/>
        <end position="385"/>
    </location>
</feature>
<dbReference type="CDD" id="cd00054">
    <property type="entry name" value="EGF_CA"/>
    <property type="match status" value="1"/>
</dbReference>
<dbReference type="STRING" id="857340.A0A086TC57"/>
<evidence type="ECO:0000256" key="2">
    <source>
        <dbReference type="SAM" id="MobiDB-lite"/>
    </source>
</evidence>
<keyword evidence="1" id="KW-1015">Disulfide bond</keyword>
<dbReference type="OrthoDB" id="283575at2759"/>
<comment type="caution">
    <text evidence="1">Lacks conserved residue(s) required for the propagation of feature annotation.</text>
</comment>
<keyword evidence="3" id="KW-0812">Transmembrane</keyword>
<feature type="compositionally biased region" description="Polar residues" evidence="2">
    <location>
        <begin position="516"/>
        <end position="527"/>
    </location>
</feature>
<keyword evidence="6" id="KW-1185">Reference proteome</keyword>
<feature type="region of interest" description="Disordered" evidence="2">
    <location>
        <begin position="273"/>
        <end position="298"/>
    </location>
</feature>
<proteinExistence type="predicted"/>
<dbReference type="PROSITE" id="PS01186">
    <property type="entry name" value="EGF_2"/>
    <property type="match status" value="1"/>
</dbReference>
<keyword evidence="3" id="KW-1133">Transmembrane helix</keyword>
<comment type="caution">
    <text evidence="5">The sequence shown here is derived from an EMBL/GenBank/DDBJ whole genome shotgun (WGS) entry which is preliminary data.</text>
</comment>
<dbReference type="PROSITE" id="PS00022">
    <property type="entry name" value="EGF_1"/>
    <property type="match status" value="1"/>
</dbReference>
<organism evidence="5 6">
    <name type="scientific">Hapsidospora chrysogenum (strain ATCC 11550 / CBS 779.69 / DSM 880 / IAM 14645 / JCM 23072 / IMI 49137)</name>
    <name type="common">Acremonium chrysogenum</name>
    <dbReference type="NCBI Taxonomy" id="857340"/>
    <lineage>
        <taxon>Eukaryota</taxon>
        <taxon>Fungi</taxon>
        <taxon>Dikarya</taxon>
        <taxon>Ascomycota</taxon>
        <taxon>Pezizomycotina</taxon>
        <taxon>Sordariomycetes</taxon>
        <taxon>Hypocreomycetidae</taxon>
        <taxon>Hypocreales</taxon>
        <taxon>Bionectriaceae</taxon>
        <taxon>Hapsidospora</taxon>
    </lineage>
</organism>
<evidence type="ECO:0000259" key="4">
    <source>
        <dbReference type="PROSITE" id="PS50026"/>
    </source>
</evidence>
<dbReference type="PROSITE" id="PS50026">
    <property type="entry name" value="EGF_3"/>
    <property type="match status" value="1"/>
</dbReference>
<dbReference type="PANTHER" id="PTHR17178:SF0">
    <property type="entry name" value="SERGLYCIN"/>
    <property type="match status" value="1"/>
</dbReference>
<feature type="region of interest" description="Disordered" evidence="2">
    <location>
        <begin position="1"/>
        <end position="149"/>
    </location>
</feature>
<evidence type="ECO:0000256" key="1">
    <source>
        <dbReference type="PROSITE-ProRule" id="PRU00076"/>
    </source>
</evidence>
<name>A0A086TC57_HAPC1</name>
<evidence type="ECO:0000313" key="6">
    <source>
        <dbReference type="Proteomes" id="UP000029964"/>
    </source>
</evidence>
<protein>
    <recommendedName>
        <fullName evidence="4">EGF-like domain-containing protein</fullName>
    </recommendedName>
</protein>
<feature type="region of interest" description="Disordered" evidence="2">
    <location>
        <begin position="500"/>
        <end position="552"/>
    </location>
</feature>
<feature type="compositionally biased region" description="Polar residues" evidence="2">
    <location>
        <begin position="1"/>
        <end position="11"/>
    </location>
</feature>
<gene>
    <name evidence="5" type="ORF">ACRE_021940</name>
</gene>
<feature type="compositionally biased region" description="Basic and acidic residues" evidence="2">
    <location>
        <begin position="24"/>
        <end position="42"/>
    </location>
</feature>
<sequence>MPEAWSPSSMGSPGYGEAFYDDSITERSRDSVGDDFGDESKLFRSASIGKKTKASLVDNPPVPASISQSRPAPKPAQMTFRGTGYTEESGGSSNTLPPGRQMPETSTGIRNNQFLAPMGMGTGPDTSGEDRRPSPQPPPSRLSTMRRPPKLDIAAVRAAEARGSMTSLPDLIKRATRLAAMIEKGKRPASRFDNLNDLLANAPNGDKEDTCKLQSLIDSEVRLMLTSSAADDRHQSGLSDMLAAFPPPAQLTPNARQSGGSWFRTTSWPLAPSRLGEVENEAPTRGPADGTTSGDDNVKPARRCCGMPPWLFVLVIVLILCAIAAAIVVPLQFFVFKTLGNHEEPQSAFDKCQEDLSCRNGGTNVISQGVCSCICTNGFTGRDCSVGGSEGCTTTNLVSSDPSSTIEDVTLGKAIPRLIADANSNFSIPLSGTRILAKINNGDISCRAQNSLVTFDGRPMRIGQAKADIVDVVDGVAANAAGAPIETLTVTAGTRATLTIPDDDNLVGLPTEGRESSNPTGDATATNEKPKPRSTDSSADTNPTSSSDDDLAGNFTVTEEVLDFSRVAVLYILQEESLDDAETAQSSLQQFFSRARRTGDGFKPATEKEAQKIIVGGDNSVNLVDFSVDIGDGPIGRSHSKRSVFVTCSDESSGS</sequence>
<evidence type="ECO:0000256" key="3">
    <source>
        <dbReference type="SAM" id="Phobius"/>
    </source>
</evidence>
<feature type="compositionally biased region" description="Low complexity" evidence="2">
    <location>
        <begin position="82"/>
        <end position="93"/>
    </location>
</feature>
<feature type="compositionally biased region" description="Polar residues" evidence="2">
    <location>
        <begin position="535"/>
        <end position="546"/>
    </location>
</feature>
<keyword evidence="3" id="KW-0472">Membrane</keyword>
<evidence type="ECO:0000313" key="5">
    <source>
        <dbReference type="EMBL" id="KFH46939.1"/>
    </source>
</evidence>
<dbReference type="Proteomes" id="UP000029964">
    <property type="component" value="Unassembled WGS sequence"/>
</dbReference>
<dbReference type="InterPro" id="IPR000742">
    <property type="entry name" value="EGF"/>
</dbReference>
<accession>A0A086TC57</accession>
<feature type="disulfide bond" evidence="1">
    <location>
        <begin position="375"/>
        <end position="384"/>
    </location>
</feature>
<dbReference type="HOGENOM" id="CLU_009769_1_1_1"/>
<feature type="transmembrane region" description="Helical" evidence="3">
    <location>
        <begin position="310"/>
        <end position="336"/>
    </location>
</feature>
<reference evidence="6" key="1">
    <citation type="journal article" date="2014" name="Genome Announc.">
        <title>Genome sequence and annotation of Acremonium chrysogenum, producer of the beta-lactam antibiotic cephalosporin C.</title>
        <authorList>
            <person name="Terfehr D."/>
            <person name="Dahlmann T.A."/>
            <person name="Specht T."/>
            <person name="Zadra I."/>
            <person name="Kuernsteiner H."/>
            <person name="Kueck U."/>
        </authorList>
    </citation>
    <scope>NUCLEOTIDE SEQUENCE [LARGE SCALE GENOMIC DNA]</scope>
    <source>
        <strain evidence="6">ATCC 11550 / CBS 779.69 / DSM 880 / IAM 14645 / JCM 23072 / IMI 49137</strain>
    </source>
</reference>